<protein>
    <submittedName>
        <fullName evidence="2">DUF5955 family protein</fullName>
    </submittedName>
</protein>
<gene>
    <name evidence="2" type="ORF">ACFPA8_19370</name>
</gene>
<feature type="region of interest" description="Disordered" evidence="1">
    <location>
        <begin position="1"/>
        <end position="21"/>
    </location>
</feature>
<dbReference type="Pfam" id="PF19380">
    <property type="entry name" value="DUF5955"/>
    <property type="match status" value="1"/>
</dbReference>
<evidence type="ECO:0000256" key="1">
    <source>
        <dbReference type="SAM" id="MobiDB-lite"/>
    </source>
</evidence>
<proteinExistence type="predicted"/>
<name>A0ABV9AA04_9ACTN</name>
<evidence type="ECO:0000313" key="3">
    <source>
        <dbReference type="Proteomes" id="UP001595997"/>
    </source>
</evidence>
<reference evidence="3" key="1">
    <citation type="journal article" date="2019" name="Int. J. Syst. Evol. Microbiol.">
        <title>The Global Catalogue of Microorganisms (GCM) 10K type strain sequencing project: providing services to taxonomists for standard genome sequencing and annotation.</title>
        <authorList>
            <consortium name="The Broad Institute Genomics Platform"/>
            <consortium name="The Broad Institute Genome Sequencing Center for Infectious Disease"/>
            <person name="Wu L."/>
            <person name="Ma J."/>
        </authorList>
    </citation>
    <scope>NUCLEOTIDE SEQUENCE [LARGE SCALE GENOMIC DNA]</scope>
    <source>
        <strain evidence="3">CGMCC 4.7357</strain>
    </source>
</reference>
<keyword evidence="3" id="KW-1185">Reference proteome</keyword>
<dbReference type="Proteomes" id="UP001595997">
    <property type="component" value="Unassembled WGS sequence"/>
</dbReference>
<organism evidence="2 3">
    <name type="scientific">Streptomyces ovatisporus</name>
    <dbReference type="NCBI Taxonomy" id="1128682"/>
    <lineage>
        <taxon>Bacteria</taxon>
        <taxon>Bacillati</taxon>
        <taxon>Actinomycetota</taxon>
        <taxon>Actinomycetes</taxon>
        <taxon>Kitasatosporales</taxon>
        <taxon>Streptomycetaceae</taxon>
        <taxon>Streptomyces</taxon>
    </lineage>
</organism>
<dbReference type="EMBL" id="JBHSFH010000010">
    <property type="protein sequence ID" value="MFC4496292.1"/>
    <property type="molecule type" value="Genomic_DNA"/>
</dbReference>
<sequence length="112" mass="11695">MVRSDAVGQRSATVTDSGEDPRVAGLSKAVSRLRSELDAYPVQLRDRHAAEDALDAVDALVAAGAPTADALRQSLLLIVAAVGSVSALSEAMTSLRQAVELFGEPAPFHRVN</sequence>
<dbReference type="RefSeq" id="WP_386450172.1">
    <property type="nucleotide sequence ID" value="NZ_JBHSFH010000010.1"/>
</dbReference>
<dbReference type="InterPro" id="IPR045999">
    <property type="entry name" value="DUF5955"/>
</dbReference>
<evidence type="ECO:0000313" key="2">
    <source>
        <dbReference type="EMBL" id="MFC4496292.1"/>
    </source>
</evidence>
<comment type="caution">
    <text evidence="2">The sequence shown here is derived from an EMBL/GenBank/DDBJ whole genome shotgun (WGS) entry which is preliminary data.</text>
</comment>
<accession>A0ABV9AA04</accession>